<feature type="domain" description="Peptidase S11 D-Ala-D-Ala carboxypeptidase A C-terminal" evidence="17">
    <location>
        <begin position="275"/>
        <end position="365"/>
    </location>
</feature>
<dbReference type="KEGG" id="hba:Hbal_1632"/>
<evidence type="ECO:0000256" key="9">
    <source>
        <dbReference type="ARBA" id="ARBA00022960"/>
    </source>
</evidence>
<dbReference type="STRING" id="582402.Hbal_1632"/>
<dbReference type="eggNOG" id="COG1686">
    <property type="taxonomic scope" value="Bacteria"/>
</dbReference>
<dbReference type="Proteomes" id="UP000002745">
    <property type="component" value="Chromosome"/>
</dbReference>
<gene>
    <name evidence="18" type="ordered locus">Hbal_1632</name>
</gene>
<evidence type="ECO:0000256" key="1">
    <source>
        <dbReference type="ARBA" id="ARBA00003217"/>
    </source>
</evidence>
<feature type="active site" evidence="13">
    <location>
        <position position="123"/>
    </location>
</feature>
<evidence type="ECO:0000313" key="19">
    <source>
        <dbReference type="Proteomes" id="UP000002745"/>
    </source>
</evidence>
<evidence type="ECO:0000256" key="3">
    <source>
        <dbReference type="ARBA" id="ARBA00007164"/>
    </source>
</evidence>
<feature type="active site" description="Proton acceptor" evidence="13">
    <location>
        <position position="61"/>
    </location>
</feature>
<dbReference type="InterPro" id="IPR037167">
    <property type="entry name" value="Peptidase_S11_C_sf"/>
</dbReference>
<evidence type="ECO:0000256" key="12">
    <source>
        <dbReference type="ARBA" id="ARBA00034000"/>
    </source>
</evidence>
<feature type="signal peptide" evidence="16">
    <location>
        <begin position="1"/>
        <end position="24"/>
    </location>
</feature>
<dbReference type="PRINTS" id="PR00725">
    <property type="entry name" value="DADACBPTASE1"/>
</dbReference>
<evidence type="ECO:0000313" key="18">
    <source>
        <dbReference type="EMBL" id="ACT59320.1"/>
    </source>
</evidence>
<dbReference type="Gene3D" id="3.40.710.10">
    <property type="entry name" value="DD-peptidase/beta-lactamase superfamily"/>
    <property type="match status" value="1"/>
</dbReference>
<evidence type="ECO:0000256" key="15">
    <source>
        <dbReference type="RuleBase" id="RU004016"/>
    </source>
</evidence>
<keyword evidence="9" id="KW-0133">Cell shape</keyword>
<feature type="active site" description="Acyl-ester intermediate" evidence="13">
    <location>
        <position position="58"/>
    </location>
</feature>
<dbReference type="Gene3D" id="2.60.410.10">
    <property type="entry name" value="D-Ala-D-Ala carboxypeptidase, C-terminal domain"/>
    <property type="match status" value="1"/>
</dbReference>
<comment type="catalytic activity">
    <reaction evidence="12">
        <text>Preferential cleavage: (Ac)2-L-Lys-D-Ala-|-D-Ala. Also transpeptidation of peptidyl-alanyl moieties that are N-acyl substituents of D-alanine.</text>
        <dbReference type="EC" id="3.4.16.4"/>
    </reaction>
</comment>
<evidence type="ECO:0000256" key="14">
    <source>
        <dbReference type="PIRSR" id="PIRSR618044-2"/>
    </source>
</evidence>
<evidence type="ECO:0000256" key="4">
    <source>
        <dbReference type="ARBA" id="ARBA00012448"/>
    </source>
</evidence>
<keyword evidence="8 18" id="KW-0378">Hydrolase</keyword>
<keyword evidence="10" id="KW-0573">Peptidoglycan synthesis</keyword>
<dbReference type="Pfam" id="PF00768">
    <property type="entry name" value="Peptidase_S11"/>
    <property type="match status" value="1"/>
</dbReference>
<keyword evidence="11" id="KW-0961">Cell wall biogenesis/degradation</keyword>
<dbReference type="SUPFAM" id="SSF69189">
    <property type="entry name" value="Penicillin-binding protein associated domain"/>
    <property type="match status" value="1"/>
</dbReference>
<evidence type="ECO:0000259" key="17">
    <source>
        <dbReference type="SMART" id="SM00936"/>
    </source>
</evidence>
<dbReference type="EMBL" id="CP001678">
    <property type="protein sequence ID" value="ACT59320.1"/>
    <property type="molecule type" value="Genomic_DNA"/>
</dbReference>
<dbReference type="SMART" id="SM00936">
    <property type="entry name" value="PBP5_C"/>
    <property type="match status" value="1"/>
</dbReference>
<keyword evidence="7 16" id="KW-0732">Signal</keyword>
<dbReference type="PANTHER" id="PTHR21581:SF6">
    <property type="entry name" value="TRAFFICKING PROTEIN PARTICLE COMPLEX SUBUNIT 12"/>
    <property type="match status" value="1"/>
</dbReference>
<dbReference type="InterPro" id="IPR018044">
    <property type="entry name" value="Peptidase_S11"/>
</dbReference>
<dbReference type="InterPro" id="IPR012907">
    <property type="entry name" value="Peptidase_S11_C"/>
</dbReference>
<dbReference type="AlphaFoldDB" id="C6XJM5"/>
<evidence type="ECO:0000256" key="16">
    <source>
        <dbReference type="SAM" id="SignalP"/>
    </source>
</evidence>
<dbReference type="SUPFAM" id="SSF56601">
    <property type="entry name" value="beta-lactamase/transpeptidase-like"/>
    <property type="match status" value="1"/>
</dbReference>
<protein>
    <recommendedName>
        <fullName evidence="4">serine-type D-Ala-D-Ala carboxypeptidase</fullName>
        <ecNumber evidence="4">3.4.16.4</ecNumber>
    </recommendedName>
</protein>
<dbReference type="UniPathway" id="UPA00219"/>
<reference evidence="19" key="1">
    <citation type="journal article" date="2011" name="J. Bacteriol.">
        <title>Genome sequences of eight morphologically diverse alphaproteobacteria.</title>
        <authorList>
            <consortium name="US DOE Joint Genome Institute"/>
            <person name="Brown P.J."/>
            <person name="Kysela D.T."/>
            <person name="Buechlein A."/>
            <person name="Hemmerich C."/>
            <person name="Brun Y.V."/>
        </authorList>
    </citation>
    <scope>NUCLEOTIDE SEQUENCE [LARGE SCALE GENOMIC DNA]</scope>
    <source>
        <strain evidence="19">ATCC 49814 / DSM 5838 / IFAM 1418</strain>
    </source>
</reference>
<dbReference type="InterPro" id="IPR015956">
    <property type="entry name" value="Peniciliin-bd_prot_C_sf"/>
</dbReference>
<name>C6XJM5_HIRBI</name>
<comment type="similarity">
    <text evidence="3 15">Belongs to the peptidase S11 family.</text>
</comment>
<evidence type="ECO:0000256" key="7">
    <source>
        <dbReference type="ARBA" id="ARBA00022729"/>
    </source>
</evidence>
<dbReference type="PANTHER" id="PTHR21581">
    <property type="entry name" value="D-ALANYL-D-ALANINE CARBOXYPEPTIDASE"/>
    <property type="match status" value="1"/>
</dbReference>
<dbReference type="RefSeq" id="WP_015827470.1">
    <property type="nucleotide sequence ID" value="NC_012982.1"/>
</dbReference>
<dbReference type="GO" id="GO:0009002">
    <property type="term" value="F:serine-type D-Ala-D-Ala carboxypeptidase activity"/>
    <property type="evidence" value="ECO:0007669"/>
    <property type="project" value="UniProtKB-EC"/>
</dbReference>
<evidence type="ECO:0000256" key="5">
    <source>
        <dbReference type="ARBA" id="ARBA00022645"/>
    </source>
</evidence>
<evidence type="ECO:0000256" key="2">
    <source>
        <dbReference type="ARBA" id="ARBA00004752"/>
    </source>
</evidence>
<evidence type="ECO:0000256" key="10">
    <source>
        <dbReference type="ARBA" id="ARBA00022984"/>
    </source>
</evidence>
<sequence>MRIFSAFIVSTSLLLGSVYTPAYADALNTSADYAYIMDADTGMALYSKDGDTPFIPASMTKIMTAYIVFERIRDGRLTLEDEFVVSETAWREGGAASGGSTMFLELGSKVSVRDLLRGVIIQSGNDACIVIAEAISGSQEAFAEEMTRRARELGLDSATFENPTGLYSDNHRISAADLAQLAYLTIKDFPEFYALYSEKEFTWNGIRQPNRNPLLGEVQGADGLKTGHLEISGYGLVGSAVRDGKRRIIVLNGLDSIAERASEARRVMRSAFVDFKVVEVVQPDQIVGEADVFLGKQKTVELKAIELMKAALHADSIRDIKVEVVYNGPLKAPLSEGDVVGEIIVSAPGMQDVRAPAVLAQSIARKSLFERALVGMGLGG</sequence>
<keyword evidence="19" id="KW-1185">Reference proteome</keyword>
<dbReference type="GO" id="GO:0071555">
    <property type="term" value="P:cell wall organization"/>
    <property type="evidence" value="ECO:0007669"/>
    <property type="project" value="UniProtKB-KW"/>
</dbReference>
<dbReference type="InterPro" id="IPR001967">
    <property type="entry name" value="Peptidase_S11_N"/>
</dbReference>
<comment type="function">
    <text evidence="1">Removes C-terminal D-alanyl residues from sugar-peptide cell wall precursors.</text>
</comment>
<feature type="binding site" evidence="14">
    <location>
        <position position="225"/>
    </location>
    <ligand>
        <name>substrate</name>
    </ligand>
</feature>
<comment type="pathway">
    <text evidence="2">Cell wall biogenesis; peptidoglycan biosynthesis.</text>
</comment>
<dbReference type="EC" id="3.4.16.4" evidence="4"/>
<dbReference type="GO" id="GO:0006508">
    <property type="term" value="P:proteolysis"/>
    <property type="evidence" value="ECO:0007669"/>
    <property type="project" value="UniProtKB-KW"/>
</dbReference>
<dbReference type="HOGENOM" id="CLU_027070_8_1_5"/>
<dbReference type="InterPro" id="IPR012338">
    <property type="entry name" value="Beta-lactam/transpept-like"/>
</dbReference>
<proteinExistence type="inferred from homology"/>
<evidence type="ECO:0000256" key="6">
    <source>
        <dbReference type="ARBA" id="ARBA00022670"/>
    </source>
</evidence>
<dbReference type="GO" id="GO:0009252">
    <property type="term" value="P:peptidoglycan biosynthetic process"/>
    <property type="evidence" value="ECO:0007669"/>
    <property type="project" value="UniProtKB-UniPathway"/>
</dbReference>
<feature type="chain" id="PRO_5002973855" description="serine-type D-Ala-D-Ala carboxypeptidase" evidence="16">
    <location>
        <begin position="25"/>
        <end position="380"/>
    </location>
</feature>
<dbReference type="Pfam" id="PF07943">
    <property type="entry name" value="PBP5_C"/>
    <property type="match status" value="1"/>
</dbReference>
<organism evidence="18 19">
    <name type="scientific">Hirschia baltica (strain ATCC 49814 / DSM 5838 / IFAM 1418)</name>
    <dbReference type="NCBI Taxonomy" id="582402"/>
    <lineage>
        <taxon>Bacteria</taxon>
        <taxon>Pseudomonadati</taxon>
        <taxon>Pseudomonadota</taxon>
        <taxon>Alphaproteobacteria</taxon>
        <taxon>Hyphomonadales</taxon>
        <taxon>Hyphomonadaceae</taxon>
        <taxon>Hirschia</taxon>
    </lineage>
</organism>
<dbReference type="OrthoDB" id="9795979at2"/>
<accession>C6XJM5</accession>
<keyword evidence="5 18" id="KW-0121">Carboxypeptidase</keyword>
<keyword evidence="6" id="KW-0645">Protease</keyword>
<dbReference type="GO" id="GO:0008360">
    <property type="term" value="P:regulation of cell shape"/>
    <property type="evidence" value="ECO:0007669"/>
    <property type="project" value="UniProtKB-KW"/>
</dbReference>
<evidence type="ECO:0000256" key="13">
    <source>
        <dbReference type="PIRSR" id="PIRSR618044-1"/>
    </source>
</evidence>
<evidence type="ECO:0000256" key="8">
    <source>
        <dbReference type="ARBA" id="ARBA00022801"/>
    </source>
</evidence>
<evidence type="ECO:0000256" key="11">
    <source>
        <dbReference type="ARBA" id="ARBA00023316"/>
    </source>
</evidence>